<sequence>MSKFFEDMRIGEQAVLGSHTFTEEQIITFARRYDPQPFHTDTETAGRSFYGGLIASGWHSAAICMRLWVGYIQAQQEAAALAPGERQPRLGPSPGIRALAWRLPVRAGDTISYSTRVTEKTELRSRPQWGLVVSRFTGVNQHGREAISYEGQVFVERRGGGQRA</sequence>
<dbReference type="Gene3D" id="3.10.129.10">
    <property type="entry name" value="Hotdog Thioesterase"/>
    <property type="match status" value="1"/>
</dbReference>
<evidence type="ECO:0000259" key="1">
    <source>
        <dbReference type="Pfam" id="PF01575"/>
    </source>
</evidence>
<dbReference type="PANTHER" id="PTHR43664:SF1">
    <property type="entry name" value="BETA-METHYLMALYL-COA DEHYDRATASE"/>
    <property type="match status" value="1"/>
</dbReference>
<dbReference type="SUPFAM" id="SSF54637">
    <property type="entry name" value="Thioesterase/thiol ester dehydrase-isomerase"/>
    <property type="match status" value="1"/>
</dbReference>
<reference evidence="2" key="1">
    <citation type="submission" date="2018-06" db="EMBL/GenBank/DDBJ databases">
        <authorList>
            <person name="Zhirakovskaya E."/>
        </authorList>
    </citation>
    <scope>NUCLEOTIDE SEQUENCE</scope>
</reference>
<dbReference type="CDD" id="cd03454">
    <property type="entry name" value="YdeM"/>
    <property type="match status" value="1"/>
</dbReference>
<organism evidence="2">
    <name type="scientific">hydrothermal vent metagenome</name>
    <dbReference type="NCBI Taxonomy" id="652676"/>
    <lineage>
        <taxon>unclassified sequences</taxon>
        <taxon>metagenomes</taxon>
        <taxon>ecological metagenomes</taxon>
    </lineage>
</organism>
<dbReference type="AlphaFoldDB" id="A0A3B0TDL8"/>
<proteinExistence type="predicted"/>
<dbReference type="InterPro" id="IPR052342">
    <property type="entry name" value="MCH/BMMD"/>
</dbReference>
<dbReference type="PANTHER" id="PTHR43664">
    <property type="entry name" value="MONOAMINE OXIDASE-RELATED"/>
    <property type="match status" value="1"/>
</dbReference>
<dbReference type="InterPro" id="IPR002539">
    <property type="entry name" value="MaoC-like_dom"/>
</dbReference>
<dbReference type="Pfam" id="PF01575">
    <property type="entry name" value="MaoC_dehydratas"/>
    <property type="match status" value="1"/>
</dbReference>
<protein>
    <submittedName>
        <fullName evidence="2">MaoC-like dehydratase</fullName>
    </submittedName>
</protein>
<evidence type="ECO:0000313" key="2">
    <source>
        <dbReference type="EMBL" id="VAW16098.1"/>
    </source>
</evidence>
<gene>
    <name evidence="2" type="ORF">MNBD_ALPHA09-2293</name>
</gene>
<dbReference type="InterPro" id="IPR029069">
    <property type="entry name" value="HotDog_dom_sf"/>
</dbReference>
<feature type="domain" description="MaoC-like" evidence="1">
    <location>
        <begin position="18"/>
        <end position="75"/>
    </location>
</feature>
<dbReference type="EMBL" id="UOEM01000093">
    <property type="protein sequence ID" value="VAW16098.1"/>
    <property type="molecule type" value="Genomic_DNA"/>
</dbReference>
<accession>A0A3B0TDL8</accession>
<name>A0A3B0TDL8_9ZZZZ</name>